<dbReference type="KEGG" id="ebla:JGUZn3_22030"/>
<dbReference type="EMBL" id="CP060244">
    <property type="protein sequence ID" value="QNT79404.1"/>
    <property type="molecule type" value="Genomic_DNA"/>
</dbReference>
<reference evidence="3 4" key="1">
    <citation type="submission" date="2020-08" db="EMBL/GenBank/DDBJ databases">
        <title>Complete genome sequence of Entomobacter blattae G55GP.</title>
        <authorList>
            <person name="Poehlein A."/>
            <person name="Guzman J."/>
            <person name="Daniel R."/>
            <person name="Vilcinskas A."/>
        </authorList>
    </citation>
    <scope>NUCLEOTIDE SEQUENCE [LARGE SCALE GENOMIC DNA]</scope>
    <source>
        <strain evidence="3 4">G55GP</strain>
    </source>
</reference>
<sequence>MWDGITQRKEKLFNIASMMDNVSLQNSGNNTGERIRSLRKESGMTQVELATEIGISRSHLTKIETGADLPSREILMAVSTYFNVSLDWITKGISADNGLNTKEKLLLAAFRKIPEDEADAYLHLLLKRSEIAENSKIEKK</sequence>
<accession>A0A7H1NUE4</accession>
<dbReference type="SMART" id="SM00530">
    <property type="entry name" value="HTH_XRE"/>
    <property type="match status" value="1"/>
</dbReference>
<dbReference type="AlphaFoldDB" id="A0A7H1NUE4"/>
<protein>
    <submittedName>
        <fullName evidence="3">Helix-turn-helix protein</fullName>
    </submittedName>
</protein>
<keyword evidence="1" id="KW-0238">DNA-binding</keyword>
<dbReference type="InterPro" id="IPR010982">
    <property type="entry name" value="Lambda_DNA-bd_dom_sf"/>
</dbReference>
<evidence type="ECO:0000313" key="3">
    <source>
        <dbReference type="EMBL" id="QNT79404.1"/>
    </source>
</evidence>
<dbReference type="PANTHER" id="PTHR46558:SF11">
    <property type="entry name" value="HTH-TYPE TRANSCRIPTIONAL REGULATOR XRE"/>
    <property type="match status" value="1"/>
</dbReference>
<evidence type="ECO:0000313" key="4">
    <source>
        <dbReference type="Proteomes" id="UP000516349"/>
    </source>
</evidence>
<keyword evidence="4" id="KW-1185">Reference proteome</keyword>
<dbReference type="PROSITE" id="PS50943">
    <property type="entry name" value="HTH_CROC1"/>
    <property type="match status" value="1"/>
</dbReference>
<feature type="domain" description="HTH cro/C1-type" evidence="2">
    <location>
        <begin position="35"/>
        <end position="89"/>
    </location>
</feature>
<name>A0A7H1NUE4_9PROT</name>
<proteinExistence type="predicted"/>
<dbReference type="GO" id="GO:0003677">
    <property type="term" value="F:DNA binding"/>
    <property type="evidence" value="ECO:0007669"/>
    <property type="project" value="UniProtKB-KW"/>
</dbReference>
<evidence type="ECO:0000259" key="2">
    <source>
        <dbReference type="PROSITE" id="PS50943"/>
    </source>
</evidence>
<dbReference type="Pfam" id="PF01381">
    <property type="entry name" value="HTH_3"/>
    <property type="match status" value="1"/>
</dbReference>
<gene>
    <name evidence="3" type="ORF">JGUZn3_22030</name>
</gene>
<dbReference type="Proteomes" id="UP000516349">
    <property type="component" value="Chromosome"/>
</dbReference>
<dbReference type="CDD" id="cd00093">
    <property type="entry name" value="HTH_XRE"/>
    <property type="match status" value="1"/>
</dbReference>
<dbReference type="InterPro" id="IPR001387">
    <property type="entry name" value="Cro/C1-type_HTH"/>
</dbReference>
<evidence type="ECO:0000256" key="1">
    <source>
        <dbReference type="ARBA" id="ARBA00023125"/>
    </source>
</evidence>
<dbReference type="PANTHER" id="PTHR46558">
    <property type="entry name" value="TRACRIPTIONAL REGULATORY PROTEIN-RELATED-RELATED"/>
    <property type="match status" value="1"/>
</dbReference>
<dbReference type="SUPFAM" id="SSF47413">
    <property type="entry name" value="lambda repressor-like DNA-binding domains"/>
    <property type="match status" value="1"/>
</dbReference>
<organism evidence="3 4">
    <name type="scientific">Entomobacter blattae</name>
    <dbReference type="NCBI Taxonomy" id="2762277"/>
    <lineage>
        <taxon>Bacteria</taxon>
        <taxon>Pseudomonadati</taxon>
        <taxon>Pseudomonadota</taxon>
        <taxon>Alphaproteobacteria</taxon>
        <taxon>Acetobacterales</taxon>
        <taxon>Acetobacteraceae</taxon>
        <taxon>Entomobacter</taxon>
    </lineage>
</organism>
<dbReference type="Gene3D" id="1.10.260.40">
    <property type="entry name" value="lambda repressor-like DNA-binding domains"/>
    <property type="match status" value="1"/>
</dbReference>